<evidence type="ECO:0000313" key="6">
    <source>
        <dbReference type="EMBL" id="VAW87254.1"/>
    </source>
</evidence>
<evidence type="ECO:0000256" key="2">
    <source>
        <dbReference type="ARBA" id="ARBA00022692"/>
    </source>
</evidence>
<organism evidence="6">
    <name type="scientific">hydrothermal vent metagenome</name>
    <dbReference type="NCBI Taxonomy" id="652676"/>
    <lineage>
        <taxon>unclassified sequences</taxon>
        <taxon>metagenomes</taxon>
        <taxon>ecological metagenomes</taxon>
    </lineage>
</organism>
<dbReference type="EMBL" id="UOFP01000176">
    <property type="protein sequence ID" value="VAW87254.1"/>
    <property type="molecule type" value="Genomic_DNA"/>
</dbReference>
<dbReference type="InterPro" id="IPR042295">
    <property type="entry name" value="NarX-like_N_sf"/>
</dbReference>
<gene>
    <name evidence="6" type="ORF">MNBD_GAMMA18-141</name>
</gene>
<protein>
    <recommendedName>
        <fullName evidence="5">NarX-like N-terminal domain-containing protein</fullName>
    </recommendedName>
</protein>
<feature type="domain" description="NarX-like N-terminal" evidence="5">
    <location>
        <begin position="37"/>
        <end position="116"/>
    </location>
</feature>
<sequence>MMPGNSIKRLFSTCALIFAFAGLPFEQAHANFEIGTIIDEAGQQRMLSQRIVKAYLMLASDINSVEAQKQLDSSIGKFEQNLSKLLTFAPNDKIRNELEKVENLWMRFRMTALSKTSKKTATKFLQDGETLLRHSQGVVDKITEFSGVKDARIVAISGRQRMLSQQIAKYYIAYYYGLRTTQIVESFNKAVQEYETALKQLMKHKGNTSDIQAKLKRVNSQWIFSKVGIKNFPKGGELVPFIISVTTESMLVKMHEITGLYAKLLNKQMK</sequence>
<keyword evidence="4" id="KW-0472">Membrane</keyword>
<feature type="domain" description="NarX-like N-terminal" evidence="5">
    <location>
        <begin position="149"/>
        <end position="222"/>
    </location>
</feature>
<reference evidence="6" key="1">
    <citation type="submission" date="2018-06" db="EMBL/GenBank/DDBJ databases">
        <authorList>
            <person name="Zhirakovskaya E."/>
        </authorList>
    </citation>
    <scope>NUCLEOTIDE SEQUENCE</scope>
</reference>
<keyword evidence="2" id="KW-0812">Transmembrane</keyword>
<accession>A0A3B1A0I8</accession>
<proteinExistence type="predicted"/>
<evidence type="ECO:0000256" key="4">
    <source>
        <dbReference type="ARBA" id="ARBA00023136"/>
    </source>
</evidence>
<dbReference type="Gene3D" id="1.20.120.960">
    <property type="entry name" value="Histidine kinase NarX, sensor domain"/>
    <property type="match status" value="1"/>
</dbReference>
<keyword evidence="3" id="KW-1133">Transmembrane helix</keyword>
<dbReference type="Pfam" id="PF13675">
    <property type="entry name" value="PilJ"/>
    <property type="match status" value="2"/>
</dbReference>
<evidence type="ECO:0000256" key="1">
    <source>
        <dbReference type="ARBA" id="ARBA00004141"/>
    </source>
</evidence>
<dbReference type="GO" id="GO:0016020">
    <property type="term" value="C:membrane"/>
    <property type="evidence" value="ECO:0007669"/>
    <property type="project" value="UniProtKB-SubCell"/>
</dbReference>
<name>A0A3B1A0I8_9ZZZZ</name>
<dbReference type="AlphaFoldDB" id="A0A3B1A0I8"/>
<evidence type="ECO:0000256" key="3">
    <source>
        <dbReference type="ARBA" id="ARBA00022989"/>
    </source>
</evidence>
<evidence type="ECO:0000259" key="5">
    <source>
        <dbReference type="Pfam" id="PF13675"/>
    </source>
</evidence>
<dbReference type="InterPro" id="IPR029095">
    <property type="entry name" value="NarX-like_N"/>
</dbReference>
<comment type="subcellular location">
    <subcellularLocation>
        <location evidence="1">Membrane</location>
        <topology evidence="1">Multi-pass membrane protein</topology>
    </subcellularLocation>
</comment>